<evidence type="ECO:0000256" key="2">
    <source>
        <dbReference type="ARBA" id="ARBA00022801"/>
    </source>
</evidence>
<name>A0A5M3MQM8_CONPW</name>
<accession>A0A5M3MQM8</accession>
<dbReference type="PROSITE" id="PS00122">
    <property type="entry name" value="CARBOXYLESTERASE_B_1"/>
    <property type="match status" value="1"/>
</dbReference>
<dbReference type="InterPro" id="IPR050309">
    <property type="entry name" value="Type-B_Carboxylest/Lipase"/>
</dbReference>
<evidence type="ECO:0000313" key="5">
    <source>
        <dbReference type="EMBL" id="EIW81366.1"/>
    </source>
</evidence>
<dbReference type="Proteomes" id="UP000053558">
    <property type="component" value="Unassembled WGS sequence"/>
</dbReference>
<sequence>MLRFALALSALAASVMGQTSSNSVTLPYATYVGNQSYSNVVAYLGIPYAEPPLGNLRFRAPVTLNTSRITASADGNSIQATTYPEFCVQGTTHHGDYGGAGTEDCLKVNVYTPAGATEGDDYPVLVYTHGGGFVYGNPRNWPFDPWVHQSPNVVIVSIYYRLDAFGFLASTAMATDSSLGDLNAGFLDQTQALRWVQDYISYFGGNPNHVTINGQSAGATNIELHMISTVGRDLFQGAIIQSTYRAPLQTPAESQPLFEWLTSYIGCTGSDAAIMACMRNASVATIAYAQDYAYIGPGFNASLYNEFHPVLDGTIFTGYPTALFQSGDFAQVPLLIGSTSNETLSSGGNIPLSLESFFPSITQAEITNITALYPLSEFANASQRYQVLTGEPDVICGRQALGVPSSQYSNVWSYRYNTPNPTTNSPYVAHSAENWMMFQGINTGPNGSGTFTTQTPVELSFAAELIGYWLSFVRVWNPNTYKLSTSPEWDQYRPGNSEAVRLVLQQDPAGLTTQSGSYMETQPVNETERCDYIISIVQDLQN</sequence>
<dbReference type="EC" id="3.1.1.-" evidence="3"/>
<dbReference type="PANTHER" id="PTHR11559">
    <property type="entry name" value="CARBOXYLESTERASE"/>
    <property type="match status" value="1"/>
</dbReference>
<dbReference type="OMA" id="AVASHIW"/>
<comment type="caution">
    <text evidence="5">The sequence shown here is derived from an EMBL/GenBank/DDBJ whole genome shotgun (WGS) entry which is preliminary data.</text>
</comment>
<feature type="signal peptide" evidence="3">
    <location>
        <begin position="1"/>
        <end position="17"/>
    </location>
</feature>
<dbReference type="EMBL" id="JH711578">
    <property type="protein sequence ID" value="EIW81366.1"/>
    <property type="molecule type" value="Genomic_DNA"/>
</dbReference>
<dbReference type="InterPro" id="IPR002018">
    <property type="entry name" value="CarbesteraseB"/>
</dbReference>
<organism evidence="5 6">
    <name type="scientific">Coniophora puteana (strain RWD-64-598)</name>
    <name type="common">Brown rot fungus</name>
    <dbReference type="NCBI Taxonomy" id="741705"/>
    <lineage>
        <taxon>Eukaryota</taxon>
        <taxon>Fungi</taxon>
        <taxon>Dikarya</taxon>
        <taxon>Basidiomycota</taxon>
        <taxon>Agaricomycotina</taxon>
        <taxon>Agaricomycetes</taxon>
        <taxon>Agaricomycetidae</taxon>
        <taxon>Boletales</taxon>
        <taxon>Coniophorineae</taxon>
        <taxon>Coniophoraceae</taxon>
        <taxon>Coniophora</taxon>
    </lineage>
</organism>
<evidence type="ECO:0000256" key="1">
    <source>
        <dbReference type="ARBA" id="ARBA00005964"/>
    </source>
</evidence>
<dbReference type="Gene3D" id="3.40.50.1820">
    <property type="entry name" value="alpha/beta hydrolase"/>
    <property type="match status" value="1"/>
</dbReference>
<dbReference type="GeneID" id="19201903"/>
<evidence type="ECO:0000256" key="3">
    <source>
        <dbReference type="RuleBase" id="RU361235"/>
    </source>
</evidence>
<dbReference type="OrthoDB" id="408631at2759"/>
<dbReference type="AlphaFoldDB" id="A0A5M3MQM8"/>
<dbReference type="RefSeq" id="XP_007768728.1">
    <property type="nucleotide sequence ID" value="XM_007770538.1"/>
</dbReference>
<dbReference type="GO" id="GO:0016787">
    <property type="term" value="F:hydrolase activity"/>
    <property type="evidence" value="ECO:0007669"/>
    <property type="project" value="UniProtKB-KW"/>
</dbReference>
<protein>
    <recommendedName>
        <fullName evidence="3">Carboxylic ester hydrolase</fullName>
        <ecNumber evidence="3">3.1.1.-</ecNumber>
    </recommendedName>
</protein>
<dbReference type="Pfam" id="PF00135">
    <property type="entry name" value="COesterase"/>
    <property type="match status" value="1"/>
</dbReference>
<dbReference type="KEGG" id="cput:CONPUDRAFT_144170"/>
<comment type="similarity">
    <text evidence="1 3">Belongs to the type-B carboxylesterase/lipase family.</text>
</comment>
<dbReference type="InterPro" id="IPR029058">
    <property type="entry name" value="AB_hydrolase_fold"/>
</dbReference>
<reference evidence="6" key="1">
    <citation type="journal article" date="2012" name="Science">
        <title>The Paleozoic origin of enzymatic lignin decomposition reconstructed from 31 fungal genomes.</title>
        <authorList>
            <person name="Floudas D."/>
            <person name="Binder M."/>
            <person name="Riley R."/>
            <person name="Barry K."/>
            <person name="Blanchette R.A."/>
            <person name="Henrissat B."/>
            <person name="Martinez A.T."/>
            <person name="Otillar R."/>
            <person name="Spatafora J.W."/>
            <person name="Yadav J.S."/>
            <person name="Aerts A."/>
            <person name="Benoit I."/>
            <person name="Boyd A."/>
            <person name="Carlson A."/>
            <person name="Copeland A."/>
            <person name="Coutinho P.M."/>
            <person name="de Vries R.P."/>
            <person name="Ferreira P."/>
            <person name="Findley K."/>
            <person name="Foster B."/>
            <person name="Gaskell J."/>
            <person name="Glotzer D."/>
            <person name="Gorecki P."/>
            <person name="Heitman J."/>
            <person name="Hesse C."/>
            <person name="Hori C."/>
            <person name="Igarashi K."/>
            <person name="Jurgens J.A."/>
            <person name="Kallen N."/>
            <person name="Kersten P."/>
            <person name="Kohler A."/>
            <person name="Kuees U."/>
            <person name="Kumar T.K.A."/>
            <person name="Kuo A."/>
            <person name="LaButti K."/>
            <person name="Larrondo L.F."/>
            <person name="Lindquist E."/>
            <person name="Ling A."/>
            <person name="Lombard V."/>
            <person name="Lucas S."/>
            <person name="Lundell T."/>
            <person name="Martin R."/>
            <person name="McLaughlin D.J."/>
            <person name="Morgenstern I."/>
            <person name="Morin E."/>
            <person name="Murat C."/>
            <person name="Nagy L.G."/>
            <person name="Nolan M."/>
            <person name="Ohm R.A."/>
            <person name="Patyshakuliyeva A."/>
            <person name="Rokas A."/>
            <person name="Ruiz-Duenas F.J."/>
            <person name="Sabat G."/>
            <person name="Salamov A."/>
            <person name="Samejima M."/>
            <person name="Schmutz J."/>
            <person name="Slot J.C."/>
            <person name="St John F."/>
            <person name="Stenlid J."/>
            <person name="Sun H."/>
            <person name="Sun S."/>
            <person name="Syed K."/>
            <person name="Tsang A."/>
            <person name="Wiebenga A."/>
            <person name="Young D."/>
            <person name="Pisabarro A."/>
            <person name="Eastwood D.C."/>
            <person name="Martin F."/>
            <person name="Cullen D."/>
            <person name="Grigoriev I.V."/>
            <person name="Hibbett D.S."/>
        </authorList>
    </citation>
    <scope>NUCLEOTIDE SEQUENCE [LARGE SCALE GENOMIC DNA]</scope>
    <source>
        <strain evidence="6">RWD-64-598 SS2</strain>
    </source>
</reference>
<proteinExistence type="inferred from homology"/>
<evidence type="ECO:0000313" key="6">
    <source>
        <dbReference type="Proteomes" id="UP000053558"/>
    </source>
</evidence>
<feature type="domain" description="Carboxylesterase type B" evidence="4">
    <location>
        <begin position="23"/>
        <end position="344"/>
    </location>
</feature>
<keyword evidence="6" id="KW-1185">Reference proteome</keyword>
<dbReference type="InterPro" id="IPR019826">
    <property type="entry name" value="Carboxylesterase_B_AS"/>
</dbReference>
<feature type="chain" id="PRO_5024472146" description="Carboxylic ester hydrolase" evidence="3">
    <location>
        <begin position="18"/>
        <end position="542"/>
    </location>
</feature>
<dbReference type="SUPFAM" id="SSF53474">
    <property type="entry name" value="alpha/beta-Hydrolases"/>
    <property type="match status" value="1"/>
</dbReference>
<keyword evidence="2 3" id="KW-0378">Hydrolase</keyword>
<evidence type="ECO:0000259" key="4">
    <source>
        <dbReference type="Pfam" id="PF00135"/>
    </source>
</evidence>
<gene>
    <name evidence="5" type="ORF">CONPUDRAFT_144170</name>
</gene>
<keyword evidence="3" id="KW-0732">Signal</keyword>